<dbReference type="InterPro" id="IPR014016">
    <property type="entry name" value="UvrD-like_ATP-bd"/>
</dbReference>
<evidence type="ECO:0000256" key="12">
    <source>
        <dbReference type="ARBA" id="ARBA00034617"/>
    </source>
</evidence>
<evidence type="ECO:0000256" key="5">
    <source>
        <dbReference type="ARBA" id="ARBA00022801"/>
    </source>
</evidence>
<evidence type="ECO:0000259" key="17">
    <source>
        <dbReference type="PROSITE" id="PS51198"/>
    </source>
</evidence>
<organism evidence="19 20">
    <name type="scientific">Brachybacterium phenoliresistens</name>
    <dbReference type="NCBI Taxonomy" id="396014"/>
    <lineage>
        <taxon>Bacteria</taxon>
        <taxon>Bacillati</taxon>
        <taxon>Actinomycetota</taxon>
        <taxon>Actinomycetes</taxon>
        <taxon>Micrococcales</taxon>
        <taxon>Dermabacteraceae</taxon>
        <taxon>Brachybacterium</taxon>
    </lineage>
</organism>
<reference evidence="19 20" key="1">
    <citation type="submission" date="2014-02" db="EMBL/GenBank/DDBJ databases">
        <title>Genome sequence of Brachybacterium phenoliresistens strain W13A50.</title>
        <authorList>
            <person name="Wang X."/>
        </authorList>
    </citation>
    <scope>NUCLEOTIDE SEQUENCE [LARGE SCALE GENOMIC DNA]</scope>
    <source>
        <strain evidence="19 20">W13A50</strain>
    </source>
</reference>
<dbReference type="STRING" id="396014.BF93_02210"/>
<keyword evidence="5 15" id="KW-0378">Hydrolase</keyword>
<dbReference type="Gene3D" id="3.90.320.10">
    <property type="match status" value="1"/>
</dbReference>
<dbReference type="Proteomes" id="UP000023067">
    <property type="component" value="Unassembled WGS sequence"/>
</dbReference>
<evidence type="ECO:0000256" key="13">
    <source>
        <dbReference type="ARBA" id="ARBA00034808"/>
    </source>
</evidence>
<dbReference type="GO" id="GO:0043138">
    <property type="term" value="F:3'-5' DNA helicase activity"/>
    <property type="evidence" value="ECO:0007669"/>
    <property type="project" value="UniProtKB-EC"/>
</dbReference>
<dbReference type="PROSITE" id="PS51217">
    <property type="entry name" value="UVRD_HELICASE_CTER"/>
    <property type="match status" value="1"/>
</dbReference>
<keyword evidence="8 15" id="KW-0067">ATP-binding</keyword>
<dbReference type="SUPFAM" id="SSF52540">
    <property type="entry name" value="P-loop containing nucleoside triphosphate hydrolases"/>
    <property type="match status" value="1"/>
</dbReference>
<dbReference type="HOGENOM" id="CLU_004900_0_0_11"/>
<dbReference type="AlphaFoldDB" id="Z9JQK7"/>
<evidence type="ECO:0000256" key="14">
    <source>
        <dbReference type="ARBA" id="ARBA00048988"/>
    </source>
</evidence>
<evidence type="ECO:0000256" key="3">
    <source>
        <dbReference type="ARBA" id="ARBA00022741"/>
    </source>
</evidence>
<evidence type="ECO:0000313" key="20">
    <source>
        <dbReference type="Proteomes" id="UP000023067"/>
    </source>
</evidence>
<evidence type="ECO:0000256" key="10">
    <source>
        <dbReference type="ARBA" id="ARBA00023204"/>
    </source>
</evidence>
<name>Z9JQK7_9MICO</name>
<feature type="domain" description="UvrD-like helicase C-terminal" evidence="18">
    <location>
        <begin position="325"/>
        <end position="649"/>
    </location>
</feature>
<dbReference type="PROSITE" id="PS51198">
    <property type="entry name" value="UVRD_HELICASE_ATP_BIND"/>
    <property type="match status" value="1"/>
</dbReference>
<dbReference type="Pfam" id="PF12705">
    <property type="entry name" value="PDDEXK_1"/>
    <property type="match status" value="1"/>
</dbReference>
<evidence type="ECO:0000256" key="15">
    <source>
        <dbReference type="PROSITE-ProRule" id="PRU00560"/>
    </source>
</evidence>
<dbReference type="InterPro" id="IPR000212">
    <property type="entry name" value="DNA_helicase_UvrD/REP"/>
</dbReference>
<dbReference type="PANTHER" id="PTHR11070:SF59">
    <property type="entry name" value="DNA 3'-5' HELICASE"/>
    <property type="match status" value="1"/>
</dbReference>
<dbReference type="InterPro" id="IPR014017">
    <property type="entry name" value="DNA_helicase_UvrD-like_C"/>
</dbReference>
<keyword evidence="3 15" id="KW-0547">Nucleotide-binding</keyword>
<dbReference type="GO" id="GO:0033202">
    <property type="term" value="C:DNA helicase complex"/>
    <property type="evidence" value="ECO:0007669"/>
    <property type="project" value="TreeGrafter"/>
</dbReference>
<evidence type="ECO:0000256" key="2">
    <source>
        <dbReference type="ARBA" id="ARBA00022722"/>
    </source>
</evidence>
<feature type="domain" description="UvrD-like helicase ATP-binding" evidence="17">
    <location>
        <begin position="20"/>
        <end position="309"/>
    </location>
</feature>
<dbReference type="GO" id="GO:0003677">
    <property type="term" value="F:DNA binding"/>
    <property type="evidence" value="ECO:0007669"/>
    <property type="project" value="UniProtKB-KW"/>
</dbReference>
<protein>
    <recommendedName>
        <fullName evidence="13">DNA 3'-5' helicase</fullName>
        <ecNumber evidence="13">5.6.2.4</ecNumber>
    </recommendedName>
</protein>
<evidence type="ECO:0000256" key="8">
    <source>
        <dbReference type="ARBA" id="ARBA00022840"/>
    </source>
</evidence>
<dbReference type="GO" id="GO:0004527">
    <property type="term" value="F:exonuclease activity"/>
    <property type="evidence" value="ECO:0007669"/>
    <property type="project" value="UniProtKB-KW"/>
</dbReference>
<evidence type="ECO:0000313" key="19">
    <source>
        <dbReference type="EMBL" id="EWS80685.1"/>
    </source>
</evidence>
<keyword evidence="2" id="KW-0540">Nuclease</keyword>
<dbReference type="InterPro" id="IPR011604">
    <property type="entry name" value="PDDEXK-like_dom_sf"/>
</dbReference>
<accession>Z9JQK7</accession>
<gene>
    <name evidence="19" type="ORF">BF93_02210</name>
</gene>
<dbReference type="PATRIC" id="fig|396014.3.peg.2475"/>
<dbReference type="Gene3D" id="1.10.10.160">
    <property type="match status" value="1"/>
</dbReference>
<evidence type="ECO:0000256" key="16">
    <source>
        <dbReference type="SAM" id="MobiDB-lite"/>
    </source>
</evidence>
<evidence type="ECO:0000256" key="7">
    <source>
        <dbReference type="ARBA" id="ARBA00022839"/>
    </source>
</evidence>
<dbReference type="GO" id="GO:0000725">
    <property type="term" value="P:recombinational repair"/>
    <property type="evidence" value="ECO:0007669"/>
    <property type="project" value="TreeGrafter"/>
</dbReference>
<keyword evidence="11" id="KW-0413">Isomerase</keyword>
<keyword evidence="9" id="KW-0238">DNA-binding</keyword>
<feature type="region of interest" description="Disordered" evidence="16">
    <location>
        <begin position="1"/>
        <end position="20"/>
    </location>
</feature>
<evidence type="ECO:0000256" key="6">
    <source>
        <dbReference type="ARBA" id="ARBA00022806"/>
    </source>
</evidence>
<evidence type="ECO:0000259" key="18">
    <source>
        <dbReference type="PROSITE" id="PS51217"/>
    </source>
</evidence>
<dbReference type="InterPro" id="IPR027417">
    <property type="entry name" value="P-loop_NTPase"/>
</dbReference>
<keyword evidence="7" id="KW-0269">Exonuclease</keyword>
<dbReference type="EMBL" id="JDYK01000013">
    <property type="protein sequence ID" value="EWS80685.1"/>
    <property type="molecule type" value="Genomic_DNA"/>
</dbReference>
<dbReference type="Gene3D" id="1.10.486.10">
    <property type="entry name" value="PCRA, domain 4"/>
    <property type="match status" value="1"/>
</dbReference>
<dbReference type="EC" id="5.6.2.4" evidence="13"/>
<keyword evidence="10" id="KW-0234">DNA repair</keyword>
<evidence type="ECO:0000256" key="1">
    <source>
        <dbReference type="ARBA" id="ARBA00009922"/>
    </source>
</evidence>
<evidence type="ECO:0000256" key="4">
    <source>
        <dbReference type="ARBA" id="ARBA00022763"/>
    </source>
</evidence>
<dbReference type="GO" id="GO:0005524">
    <property type="term" value="F:ATP binding"/>
    <property type="evidence" value="ECO:0007669"/>
    <property type="project" value="UniProtKB-UniRule"/>
</dbReference>
<keyword evidence="6 15" id="KW-0347">Helicase</keyword>
<dbReference type="Gene3D" id="3.40.50.300">
    <property type="entry name" value="P-loop containing nucleotide triphosphate hydrolases"/>
    <property type="match status" value="3"/>
</dbReference>
<comment type="catalytic activity">
    <reaction evidence="14">
        <text>ATP + H2O = ADP + phosphate + H(+)</text>
        <dbReference type="Rhea" id="RHEA:13065"/>
        <dbReference type="ChEBI" id="CHEBI:15377"/>
        <dbReference type="ChEBI" id="CHEBI:15378"/>
        <dbReference type="ChEBI" id="CHEBI:30616"/>
        <dbReference type="ChEBI" id="CHEBI:43474"/>
        <dbReference type="ChEBI" id="CHEBI:456216"/>
        <dbReference type="EC" id="5.6.2.4"/>
    </reaction>
</comment>
<comment type="catalytic activity">
    <reaction evidence="12">
        <text>Couples ATP hydrolysis with the unwinding of duplex DNA by translocating in the 3'-5' direction.</text>
        <dbReference type="EC" id="5.6.2.4"/>
    </reaction>
</comment>
<comment type="caution">
    <text evidence="19">The sequence shown here is derived from an EMBL/GenBank/DDBJ whole genome shotgun (WGS) entry which is preliminary data.</text>
</comment>
<proteinExistence type="inferred from homology"/>
<dbReference type="InterPro" id="IPR038726">
    <property type="entry name" value="PDDEXK_AddAB-type"/>
</dbReference>
<dbReference type="GO" id="GO:0005829">
    <property type="term" value="C:cytosol"/>
    <property type="evidence" value="ECO:0007669"/>
    <property type="project" value="TreeGrafter"/>
</dbReference>
<dbReference type="InterPro" id="IPR013986">
    <property type="entry name" value="DExx_box_DNA_helicase_dom_sf"/>
</dbReference>
<keyword evidence="20" id="KW-1185">Reference proteome</keyword>
<evidence type="ECO:0000256" key="11">
    <source>
        <dbReference type="ARBA" id="ARBA00023235"/>
    </source>
</evidence>
<dbReference type="eggNOG" id="COG2887">
    <property type="taxonomic scope" value="Bacteria"/>
</dbReference>
<dbReference type="eggNOG" id="COG0210">
    <property type="taxonomic scope" value="Bacteria"/>
</dbReference>
<dbReference type="PANTHER" id="PTHR11070">
    <property type="entry name" value="UVRD / RECB / PCRA DNA HELICASE FAMILY MEMBER"/>
    <property type="match status" value="1"/>
</dbReference>
<sequence length="1074" mass="113176">MQLLDPDLSHLPRPLEPGQADPVQAEALGILRSGGSAAVHGAPGSGRTALALSAALEAGERAASTRADAPPVLLLSPRRGTAAPLRDAVALAGAAGRVRVSTPAALAFSLVRADALSRGRGEPSLVTGAEQDALLGELIAVHEPWHLELDAATRALPGFRTELRELITRAGELGLGPSELEDLGVRRDRPAWRDAAALLRAYREVLSLEAAMALDAGPRLDSGDIVRSAAQILHEAPASALVVDDAQDLTAAGVALVRRLHELGVPVLATACPDLAVDTFRGSVPDAASRLGLEQALVLTARRRGPRSALRAADDLRARLPLAGAPVELRRRAVLAGRGADGIEAAAGTGIEDRSVSVLRAADALEEARMIAGVLRDLHHEAGTPYDEMAVVCRSGGLVDEVAELLQRQDLPVSTATRLRPLREESVVMDLLRIVEVGASGRRVDGREAMALLRGPFGDADALRLRRIRRLLLDAHRARADAPPAGPADGAPDEGAGDPVASIDLLADAVMGEDVPGLPAPDARDRAAAPVHRLRRMIAAVRALGPEAAATDALWAAWSAAGVAEGWRTAALGADGDADEARSRLTAHRLDAVTALFAAVDRFTDRRPQADALVFLDHVRDQAIAEDTLAPRAEPRGRVAVLTPAQLVGHERDVVVLARVQEGTWPNTRLRSTLLGASELALEIGREERLEPAALRALQREIVIADEIRLAVAALTRAREKVLVTAIDGGDSSASPLVDAIERAAGPGWADPERLAADPGPAPDARRLVAALRGDLLGEDPAAAQRAAALLARLAEHRVDGVDPGRWYHQAPSTQEALVDPGAPLLLSPSALERAADCPRAWLLERSGGTPEAGPAQAIGTGVHALAQQHPAGVPEEDVPDLLARLHRMLAPMRLEETWSGRRRLRQADDAVATLRSYLAAAGEPLATEAPFTVRLGDVVLRGAIDRIEGTPRAARVVDLKTGRQAKTAAKAEQDLQLAAYQAALRDGALDETLGGRPQVAGASLVYIGTPSAKPAVRDQRALSEAEDPAWFDETVAAVSAELRGARVQARRCSHCDRCTVRRSCPLWPEGAEL</sequence>
<keyword evidence="4" id="KW-0227">DNA damage</keyword>
<evidence type="ECO:0000256" key="9">
    <source>
        <dbReference type="ARBA" id="ARBA00023125"/>
    </source>
</evidence>
<comment type="similarity">
    <text evidence="1">Belongs to the helicase family. UvrD subfamily.</text>
</comment>
<feature type="binding site" evidence="15">
    <location>
        <begin position="41"/>
        <end position="48"/>
    </location>
    <ligand>
        <name>ATP</name>
        <dbReference type="ChEBI" id="CHEBI:30616"/>
    </ligand>
</feature>